<dbReference type="SUPFAM" id="SSF49373">
    <property type="entry name" value="Invasin/intimin cell-adhesion fragments"/>
    <property type="match status" value="2"/>
</dbReference>
<dbReference type="InterPro" id="IPR011050">
    <property type="entry name" value="Pectin_lyase_fold/virulence"/>
</dbReference>
<sequence>MKKFLIAIIFVIPIVVVLALSVTSTIIVMTTPVNPTGMELRDSSNNVLERDDIVKVDIRDTEEFIIVNILPNMTPSKEITYERDEEAGDGVVELEKVEGSTNRYRLLPQRMGVTKLIIRAKANINVYATVTVQVTADTIERITLYNGEGATIEGVYEITGKERLYYDIYPIDALSNNDAVWSSTFEDIAVVSKNGTVTPVSRGYGEIRVTAKDKDGNIHHAEITIDTNSAVANTDVVYVSDITSITLSWIKSNVAVAPDETDVEYIGNDTYLLTSVVDGEQITSEVRVIQCDESDWGFTDSLETIYTANGPYYTTIGYLVSGEDIESGITYASSDNSVMTVSAYGELIPVKAGVVTLTVTFNGEYIRKEITVRERPVAFELEMQSADAKLGIQMTRKWGNYWFDENGALTSTFTFGILNDRNAFDIAWTVSTGENGEELVTLAPTGDGTQSVDITFLEASRGQSVTLTATLVVNKRPIANVRRSFTFNIIDEDAVNVYNWEEMRSVADMRDKHIVMQSDIFYNDTRLNIGLSASIYGNGFVFDYSSCVLAAGQDVKFIFQASGYAPIGGELLFEDMSITGAPSLEEAESTACMVQLRDIQTPVTFRYCQIYNTARGIQAHGLHNLIVEGCILGDNYNCSFELGYENIEDWINGQPFYATQCKVTFRNNVFKNTTGPSIQFIPRAINESNINQVLTPQVVVEGFMDTYNWVERDNLKSAFSAAFLTLVSEKHLSGEARDLVTDMLSGVADSVINQPQNDSLFYKYNGKEYASPCMFVMGIMCYIDENAFTISEEAKMQKLVMNFLDENGKPIGDMEAVESIVGLFLKLPGITFTNPALFISSDYSNGREPDIKPGDPVPNDQALYDRLTSGSGGETE</sequence>
<dbReference type="InterPro" id="IPR008964">
    <property type="entry name" value="Invasin/intimin_cell_adhesion"/>
</dbReference>
<feature type="domain" description="BIG2" evidence="2">
    <location>
        <begin position="175"/>
        <end position="215"/>
    </location>
</feature>
<evidence type="ECO:0000313" key="3">
    <source>
        <dbReference type="EMBL" id="MBO8423412.1"/>
    </source>
</evidence>
<evidence type="ECO:0000259" key="2">
    <source>
        <dbReference type="Pfam" id="PF02368"/>
    </source>
</evidence>
<gene>
    <name evidence="3" type="ORF">IAB16_00100</name>
</gene>
<evidence type="ECO:0000256" key="1">
    <source>
        <dbReference type="SAM" id="MobiDB-lite"/>
    </source>
</evidence>
<dbReference type="Proteomes" id="UP000727857">
    <property type="component" value="Unassembled WGS sequence"/>
</dbReference>
<proteinExistence type="predicted"/>
<protein>
    <submittedName>
        <fullName evidence="3">Ig-like domain-containing protein</fullName>
    </submittedName>
</protein>
<evidence type="ECO:0000313" key="4">
    <source>
        <dbReference type="Proteomes" id="UP000727857"/>
    </source>
</evidence>
<accession>A0A940DFY6</accession>
<dbReference type="SUPFAM" id="SSF51126">
    <property type="entry name" value="Pectin lyase-like"/>
    <property type="match status" value="1"/>
</dbReference>
<name>A0A940DFY6_9FIRM</name>
<comment type="caution">
    <text evidence="3">The sequence shown here is derived from an EMBL/GenBank/DDBJ whole genome shotgun (WGS) entry which is preliminary data.</text>
</comment>
<dbReference type="InterPro" id="IPR003343">
    <property type="entry name" value="Big_2"/>
</dbReference>
<reference evidence="3" key="1">
    <citation type="submission" date="2020-10" db="EMBL/GenBank/DDBJ databases">
        <authorList>
            <person name="Gilroy R."/>
        </authorList>
    </citation>
    <scope>NUCLEOTIDE SEQUENCE</scope>
    <source>
        <strain evidence="3">517</strain>
    </source>
</reference>
<organism evidence="3 4">
    <name type="scientific">Candidatus Stercoripulliclostridium pullicola</name>
    <dbReference type="NCBI Taxonomy" id="2840953"/>
    <lineage>
        <taxon>Bacteria</taxon>
        <taxon>Bacillati</taxon>
        <taxon>Bacillota</taxon>
        <taxon>Clostridia</taxon>
        <taxon>Eubacteriales</taxon>
        <taxon>Candidatus Stercoripulliclostridium</taxon>
    </lineage>
</organism>
<reference evidence="3" key="2">
    <citation type="journal article" date="2021" name="PeerJ">
        <title>Extensive microbial diversity within the chicken gut microbiome revealed by metagenomics and culture.</title>
        <authorList>
            <person name="Gilroy R."/>
            <person name="Ravi A."/>
            <person name="Getino M."/>
            <person name="Pursley I."/>
            <person name="Horton D.L."/>
            <person name="Alikhan N.F."/>
            <person name="Baker D."/>
            <person name="Gharbi K."/>
            <person name="Hall N."/>
            <person name="Watson M."/>
            <person name="Adriaenssens E.M."/>
            <person name="Foster-Nyarko E."/>
            <person name="Jarju S."/>
            <person name="Secka A."/>
            <person name="Antonio M."/>
            <person name="Oren A."/>
            <person name="Chaudhuri R.R."/>
            <person name="La Ragione R."/>
            <person name="Hildebrand F."/>
            <person name="Pallen M.J."/>
        </authorList>
    </citation>
    <scope>NUCLEOTIDE SEQUENCE</scope>
    <source>
        <strain evidence="3">517</strain>
    </source>
</reference>
<feature type="region of interest" description="Disordered" evidence="1">
    <location>
        <begin position="848"/>
        <end position="876"/>
    </location>
</feature>
<dbReference type="AlphaFoldDB" id="A0A940DFY6"/>
<dbReference type="Pfam" id="PF02368">
    <property type="entry name" value="Big_2"/>
    <property type="match status" value="1"/>
</dbReference>
<dbReference type="EMBL" id="JADINF010000003">
    <property type="protein sequence ID" value="MBO8423412.1"/>
    <property type="molecule type" value="Genomic_DNA"/>
</dbReference>
<dbReference type="Gene3D" id="2.60.40.1080">
    <property type="match status" value="2"/>
</dbReference>